<evidence type="ECO:0000256" key="5">
    <source>
        <dbReference type="ARBA" id="ARBA00022630"/>
    </source>
</evidence>
<dbReference type="Proteomes" id="UP001175000">
    <property type="component" value="Unassembled WGS sequence"/>
</dbReference>
<evidence type="ECO:0000256" key="3">
    <source>
        <dbReference type="ARBA" id="ARBA00007588"/>
    </source>
</evidence>
<evidence type="ECO:0000256" key="7">
    <source>
        <dbReference type="ARBA" id="ARBA00022857"/>
    </source>
</evidence>
<name>A0AA40BXU1_9PEZI</name>
<dbReference type="Pfam" id="PF13434">
    <property type="entry name" value="Lys_Orn_oxgnase"/>
    <property type="match status" value="1"/>
</dbReference>
<organism evidence="12 13">
    <name type="scientific">Immersiella caudata</name>
    <dbReference type="NCBI Taxonomy" id="314043"/>
    <lineage>
        <taxon>Eukaryota</taxon>
        <taxon>Fungi</taxon>
        <taxon>Dikarya</taxon>
        <taxon>Ascomycota</taxon>
        <taxon>Pezizomycotina</taxon>
        <taxon>Sordariomycetes</taxon>
        <taxon>Sordariomycetidae</taxon>
        <taxon>Sordariales</taxon>
        <taxon>Lasiosphaeriaceae</taxon>
        <taxon>Immersiella</taxon>
    </lineage>
</organism>
<comment type="similarity">
    <text evidence="3">Belongs to the lysine N(6)-hydroxylase/L-ornithine N(5)-oxygenase family.</text>
</comment>
<feature type="compositionally biased region" description="Polar residues" evidence="11">
    <location>
        <begin position="9"/>
        <end position="24"/>
    </location>
</feature>
<evidence type="ECO:0000256" key="4">
    <source>
        <dbReference type="ARBA" id="ARBA00012881"/>
    </source>
</evidence>
<sequence>MSPHFDTDTMGNSASVTATEQIRNGPTADVIDPTTHQNGTTHPVKPMNGVVNGFHDDVPELVNGAVAPVAEGPAVVHTEDNTVTKSPFVRPATPDSVYDLVCIGFGPASVAIAIALHDEMEAGRLKTPPKVLFLEKQAQFAWHAGMLLPGAKMQISFIKDLASLRNPRSNFTFLNYLHKNNRLVEFTNLDTFTPARVEFEDYLRWCARHFDDAVKYQNEVVSVAPVKEDGPLETFTVKSRNAISGEIASYTARNVVLALGGQASMPKMLPAKNPRVIHSSQYAQHVPKLLSDSSAPYRVAVVGAGQSAAEIFNNVQNLYPNSKTYLIMRSEFLRPSDDSPFVNSIFNPEYIDRVYPRSSEYRAALLEDARATNYSVVRLELIEHLYEKMYHQRRTLGVDEKKWPHRILAGRKLVNINEKGDKLQLKVALSLPGEAETQDGPLLEEEDLEVDLIICATGYQRRAHVDMLKDIWPLLPESTENGSVPVARKDRWLVETEDARQRVLEVSRNYAVRFTPGAVAPEAGVWLQGCCEATHGVSVSVLRDFCKVLTMSQLSDTLLSVLSTRSGEMVGNIFGKSAGSK</sequence>
<keyword evidence="6" id="KW-0274">FAD</keyword>
<dbReference type="InterPro" id="IPR025700">
    <property type="entry name" value="Lys/Orn_oxygenase"/>
</dbReference>
<evidence type="ECO:0000313" key="12">
    <source>
        <dbReference type="EMBL" id="KAK0617615.1"/>
    </source>
</evidence>
<evidence type="ECO:0000256" key="1">
    <source>
        <dbReference type="ARBA" id="ARBA00001974"/>
    </source>
</evidence>
<keyword evidence="7" id="KW-0521">NADP</keyword>
<evidence type="ECO:0000256" key="9">
    <source>
        <dbReference type="ARBA" id="ARBA00047598"/>
    </source>
</evidence>
<evidence type="ECO:0000256" key="10">
    <source>
        <dbReference type="ARBA" id="ARBA00049248"/>
    </source>
</evidence>
<gene>
    <name evidence="12" type="ORF">B0T14DRAFT_273526</name>
</gene>
<evidence type="ECO:0000256" key="2">
    <source>
        <dbReference type="ARBA" id="ARBA00004924"/>
    </source>
</evidence>
<evidence type="ECO:0000313" key="13">
    <source>
        <dbReference type="Proteomes" id="UP001175000"/>
    </source>
</evidence>
<evidence type="ECO:0000256" key="11">
    <source>
        <dbReference type="SAM" id="MobiDB-lite"/>
    </source>
</evidence>
<keyword evidence="5" id="KW-0285">Flavoprotein</keyword>
<evidence type="ECO:0000256" key="6">
    <source>
        <dbReference type="ARBA" id="ARBA00022827"/>
    </source>
</evidence>
<keyword evidence="8" id="KW-0560">Oxidoreductase</keyword>
<dbReference type="InterPro" id="IPR036188">
    <property type="entry name" value="FAD/NAD-bd_sf"/>
</dbReference>
<comment type="caution">
    <text evidence="12">The sequence shown here is derived from an EMBL/GenBank/DDBJ whole genome shotgun (WGS) entry which is preliminary data.</text>
</comment>
<dbReference type="EC" id="1.14.13.196" evidence="4"/>
<comment type="catalytic activity">
    <reaction evidence="9">
        <text>L-ornithine + NADPH + O2 = N(5)-hydroxy-L-ornithine + NADP(+) + H2O</text>
        <dbReference type="Rhea" id="RHEA:41508"/>
        <dbReference type="ChEBI" id="CHEBI:15377"/>
        <dbReference type="ChEBI" id="CHEBI:15379"/>
        <dbReference type="ChEBI" id="CHEBI:46911"/>
        <dbReference type="ChEBI" id="CHEBI:57783"/>
        <dbReference type="ChEBI" id="CHEBI:58349"/>
        <dbReference type="ChEBI" id="CHEBI:78275"/>
        <dbReference type="EC" id="1.14.13.196"/>
    </reaction>
</comment>
<comment type="catalytic activity">
    <reaction evidence="10">
        <text>L-ornithine + NADH + O2 = N(5)-hydroxy-L-ornithine + NAD(+) + H2O</text>
        <dbReference type="Rhea" id="RHEA:41512"/>
        <dbReference type="ChEBI" id="CHEBI:15377"/>
        <dbReference type="ChEBI" id="CHEBI:15379"/>
        <dbReference type="ChEBI" id="CHEBI:46911"/>
        <dbReference type="ChEBI" id="CHEBI:57540"/>
        <dbReference type="ChEBI" id="CHEBI:57945"/>
        <dbReference type="ChEBI" id="CHEBI:78275"/>
        <dbReference type="EC" id="1.14.13.196"/>
    </reaction>
</comment>
<accession>A0AA40BXU1</accession>
<dbReference type="Gene3D" id="3.50.50.60">
    <property type="entry name" value="FAD/NAD(P)-binding domain"/>
    <property type="match status" value="1"/>
</dbReference>
<dbReference type="GO" id="GO:0016491">
    <property type="term" value="F:oxidoreductase activity"/>
    <property type="evidence" value="ECO:0007669"/>
    <property type="project" value="UniProtKB-KW"/>
</dbReference>
<dbReference type="GO" id="GO:0006879">
    <property type="term" value="P:intracellular iron ion homeostasis"/>
    <property type="evidence" value="ECO:0007669"/>
    <property type="project" value="TreeGrafter"/>
</dbReference>
<dbReference type="PANTHER" id="PTHR42802">
    <property type="entry name" value="MONOOXYGENASE"/>
    <property type="match status" value="1"/>
</dbReference>
<keyword evidence="13" id="KW-1185">Reference proteome</keyword>
<comment type="cofactor">
    <cofactor evidence="1">
        <name>FAD</name>
        <dbReference type="ChEBI" id="CHEBI:57692"/>
    </cofactor>
</comment>
<dbReference type="PANTHER" id="PTHR42802:SF1">
    <property type="entry name" value="L-ORNITHINE N(5)-MONOOXYGENASE"/>
    <property type="match status" value="1"/>
</dbReference>
<feature type="region of interest" description="Disordered" evidence="11">
    <location>
        <begin position="1"/>
        <end position="45"/>
    </location>
</feature>
<evidence type="ECO:0000256" key="8">
    <source>
        <dbReference type="ARBA" id="ARBA00023002"/>
    </source>
</evidence>
<proteinExistence type="inferred from homology"/>
<dbReference type="PRINTS" id="PR00368">
    <property type="entry name" value="FADPNR"/>
</dbReference>
<dbReference type="AlphaFoldDB" id="A0AA40BXU1"/>
<dbReference type="SUPFAM" id="SSF51905">
    <property type="entry name" value="FAD/NAD(P)-binding domain"/>
    <property type="match status" value="2"/>
</dbReference>
<dbReference type="EMBL" id="JAULSU010000005">
    <property type="protein sequence ID" value="KAK0617615.1"/>
    <property type="molecule type" value="Genomic_DNA"/>
</dbReference>
<comment type="pathway">
    <text evidence="2">Siderophore biosynthesis.</text>
</comment>
<reference evidence="12" key="1">
    <citation type="submission" date="2023-06" db="EMBL/GenBank/DDBJ databases">
        <title>Genome-scale phylogeny and comparative genomics of the fungal order Sordariales.</title>
        <authorList>
            <consortium name="Lawrence Berkeley National Laboratory"/>
            <person name="Hensen N."/>
            <person name="Bonometti L."/>
            <person name="Westerberg I."/>
            <person name="Brannstrom I.O."/>
            <person name="Guillou S."/>
            <person name="Cros-Aarteil S."/>
            <person name="Calhoun S."/>
            <person name="Haridas S."/>
            <person name="Kuo A."/>
            <person name="Mondo S."/>
            <person name="Pangilinan J."/>
            <person name="Riley R."/>
            <person name="Labutti K."/>
            <person name="Andreopoulos B."/>
            <person name="Lipzen A."/>
            <person name="Chen C."/>
            <person name="Yanf M."/>
            <person name="Daum C."/>
            <person name="Ng V."/>
            <person name="Clum A."/>
            <person name="Steindorff A."/>
            <person name="Ohm R."/>
            <person name="Martin F."/>
            <person name="Silar P."/>
            <person name="Natvig D."/>
            <person name="Lalanne C."/>
            <person name="Gautier V."/>
            <person name="Ament-Velasquez S.L."/>
            <person name="Kruys A."/>
            <person name="Hutchinson M.I."/>
            <person name="Powell A.J."/>
            <person name="Barry K."/>
            <person name="Miller A.N."/>
            <person name="Grigoriev I.V."/>
            <person name="Debuchy R."/>
            <person name="Gladieux P."/>
            <person name="Thoren M.H."/>
            <person name="Johannesson H."/>
        </authorList>
    </citation>
    <scope>NUCLEOTIDE SEQUENCE</scope>
    <source>
        <strain evidence="12">CBS 606.72</strain>
    </source>
</reference>
<protein>
    <recommendedName>
        <fullName evidence="4">L-ornithine N(5)-monooxygenase [NAD(P)H]</fullName>
        <ecNumber evidence="4">1.14.13.196</ecNumber>
    </recommendedName>
</protein>